<proteinExistence type="predicted"/>
<feature type="compositionally biased region" description="Low complexity" evidence="1">
    <location>
        <begin position="17"/>
        <end position="27"/>
    </location>
</feature>
<sequence>MPPKEVSSKKRPLLTEKPTSAKVPKVKAKTVPAELDAAASTGQLTTVAPTPVIPLAQPTNNHFINSLQTGLPSSKFQGLSTRPFWSLNIAHQQTMQLRRVKSCRQQAASASLGLKLRMEDGKVVLTTVSHLFVPHLDPGKLKKCGAIIWGALADLVLHARTPYQIPIGTEVAVIEEGELRTVGHLSTWYDRPAKRTPCPAGYNRDLALLHVYGEESCGVRK</sequence>
<organism evidence="2 3">
    <name type="scientific">Trichodelitschia bisporula</name>
    <dbReference type="NCBI Taxonomy" id="703511"/>
    <lineage>
        <taxon>Eukaryota</taxon>
        <taxon>Fungi</taxon>
        <taxon>Dikarya</taxon>
        <taxon>Ascomycota</taxon>
        <taxon>Pezizomycotina</taxon>
        <taxon>Dothideomycetes</taxon>
        <taxon>Dothideomycetes incertae sedis</taxon>
        <taxon>Phaeotrichales</taxon>
        <taxon>Phaeotrichaceae</taxon>
        <taxon>Trichodelitschia</taxon>
    </lineage>
</organism>
<name>A0A6G1I069_9PEZI</name>
<protein>
    <submittedName>
        <fullName evidence="2">Uncharacterized protein</fullName>
    </submittedName>
</protein>
<accession>A0A6G1I069</accession>
<evidence type="ECO:0000313" key="3">
    <source>
        <dbReference type="Proteomes" id="UP000799640"/>
    </source>
</evidence>
<gene>
    <name evidence="2" type="ORF">EJ06DRAFT_521320</name>
</gene>
<keyword evidence="3" id="KW-1185">Reference proteome</keyword>
<evidence type="ECO:0000313" key="2">
    <source>
        <dbReference type="EMBL" id="KAF2401561.1"/>
    </source>
</evidence>
<reference evidence="2" key="1">
    <citation type="journal article" date="2020" name="Stud. Mycol.">
        <title>101 Dothideomycetes genomes: a test case for predicting lifestyles and emergence of pathogens.</title>
        <authorList>
            <person name="Haridas S."/>
            <person name="Albert R."/>
            <person name="Binder M."/>
            <person name="Bloem J."/>
            <person name="Labutti K."/>
            <person name="Salamov A."/>
            <person name="Andreopoulos B."/>
            <person name="Baker S."/>
            <person name="Barry K."/>
            <person name="Bills G."/>
            <person name="Bluhm B."/>
            <person name="Cannon C."/>
            <person name="Castanera R."/>
            <person name="Culley D."/>
            <person name="Daum C."/>
            <person name="Ezra D."/>
            <person name="Gonzalez J."/>
            <person name="Henrissat B."/>
            <person name="Kuo A."/>
            <person name="Liang C."/>
            <person name="Lipzen A."/>
            <person name="Lutzoni F."/>
            <person name="Magnuson J."/>
            <person name="Mondo S."/>
            <person name="Nolan M."/>
            <person name="Ohm R."/>
            <person name="Pangilinan J."/>
            <person name="Park H.-J."/>
            <person name="Ramirez L."/>
            <person name="Alfaro M."/>
            <person name="Sun H."/>
            <person name="Tritt A."/>
            <person name="Yoshinaga Y."/>
            <person name="Zwiers L.-H."/>
            <person name="Turgeon B."/>
            <person name="Goodwin S."/>
            <person name="Spatafora J."/>
            <person name="Crous P."/>
            <person name="Grigoriev I."/>
        </authorList>
    </citation>
    <scope>NUCLEOTIDE SEQUENCE</scope>
    <source>
        <strain evidence="2">CBS 262.69</strain>
    </source>
</reference>
<dbReference type="AlphaFoldDB" id="A0A6G1I069"/>
<dbReference type="EMBL" id="ML996693">
    <property type="protein sequence ID" value="KAF2401561.1"/>
    <property type="molecule type" value="Genomic_DNA"/>
</dbReference>
<dbReference type="Proteomes" id="UP000799640">
    <property type="component" value="Unassembled WGS sequence"/>
</dbReference>
<evidence type="ECO:0000256" key="1">
    <source>
        <dbReference type="SAM" id="MobiDB-lite"/>
    </source>
</evidence>
<feature type="region of interest" description="Disordered" evidence="1">
    <location>
        <begin position="1"/>
        <end position="27"/>
    </location>
</feature>